<sequence>MSMIAEGLTHLEKELLLAVRDCNRFPIGRFELHSTKESSLVSTALDNVVIERSDDSMEQVKTIGSALASLEEKGLVFLDYDLKIRVVSDYDAIANSDLFAQFCQMAEDAQLHPEFLFDRAELCKGLAKITVKGERVAKSLHPRIKVKQR</sequence>
<evidence type="ECO:0000313" key="1">
    <source>
        <dbReference type="EMBL" id="VYT26170.1"/>
    </source>
</evidence>
<name>A0A6N2V857_9FIRM</name>
<protein>
    <submittedName>
        <fullName evidence="1">Uncharacterized protein</fullName>
    </submittedName>
</protein>
<accession>A0A6N2V857</accession>
<dbReference type="EMBL" id="CACRSL010000005">
    <property type="protein sequence ID" value="VYT26170.1"/>
    <property type="molecule type" value="Genomic_DNA"/>
</dbReference>
<dbReference type="AlphaFoldDB" id="A0A6N2V857"/>
<gene>
    <name evidence="1" type="ORF">AULFYP135_02341</name>
</gene>
<proteinExistence type="predicted"/>
<reference evidence="1" key="1">
    <citation type="submission" date="2019-11" db="EMBL/GenBank/DDBJ databases">
        <authorList>
            <person name="Feng L."/>
        </authorList>
    </citation>
    <scope>NUCLEOTIDE SEQUENCE</scope>
    <source>
        <strain evidence="1">AundefinedLFYP135</strain>
    </source>
</reference>
<organism evidence="1">
    <name type="scientific">uncultured Anaerotruncus sp</name>
    <dbReference type="NCBI Taxonomy" id="905011"/>
    <lineage>
        <taxon>Bacteria</taxon>
        <taxon>Bacillati</taxon>
        <taxon>Bacillota</taxon>
        <taxon>Clostridia</taxon>
        <taxon>Eubacteriales</taxon>
        <taxon>Oscillospiraceae</taxon>
        <taxon>Anaerotruncus</taxon>
        <taxon>environmental samples</taxon>
    </lineage>
</organism>